<dbReference type="Proteomes" id="UP000292136">
    <property type="component" value="Unassembled WGS sequence"/>
</dbReference>
<evidence type="ECO:0000313" key="2">
    <source>
        <dbReference type="Proteomes" id="UP000292136"/>
    </source>
</evidence>
<dbReference type="RefSeq" id="WP_130459596.1">
    <property type="nucleotide sequence ID" value="NZ_SHKM01000002.1"/>
</dbReference>
<proteinExistence type="predicted"/>
<comment type="caution">
    <text evidence="1">The sequence shown here is derived from an EMBL/GenBank/DDBJ whole genome shotgun (WGS) entry which is preliminary data.</text>
</comment>
<gene>
    <name evidence="1" type="ORF">EV678_2257</name>
</gene>
<keyword evidence="2" id="KW-1185">Reference proteome</keyword>
<reference evidence="1 2" key="1">
    <citation type="submission" date="2019-02" db="EMBL/GenBank/DDBJ databases">
        <title>Genomic Encyclopedia of Type Strains, Phase IV (KMG-IV): sequencing the most valuable type-strain genomes for metagenomic binning, comparative biology and taxonomic classification.</title>
        <authorList>
            <person name="Goeker M."/>
        </authorList>
    </citation>
    <scope>NUCLEOTIDE SEQUENCE [LARGE SCALE GENOMIC DNA]</scope>
    <source>
        <strain evidence="1 2">DSM 21223</strain>
    </source>
</reference>
<organism evidence="1 2">
    <name type="scientific">Azospira oryzae</name>
    <dbReference type="NCBI Taxonomy" id="146939"/>
    <lineage>
        <taxon>Bacteria</taxon>
        <taxon>Pseudomonadati</taxon>
        <taxon>Pseudomonadota</taxon>
        <taxon>Betaproteobacteria</taxon>
        <taxon>Rhodocyclales</taxon>
        <taxon>Rhodocyclaceae</taxon>
        <taxon>Azospira</taxon>
    </lineage>
</organism>
<sequence length="537" mass="58758">MGNPNAAGVALAFPDLPSGAAFLARLPLADPPLLHDGLVRFQHSLLTAPPAPLAALQLLEQARTPLAFAQEELARRYLNRPLPLADQEETTFAAVTAAWRRMAQAYARVAQGLEPGQDTPERLALILHRCLHYTALAMVEHYRARRELEAGLWLELHGYFGSAEEWGVATLPVADPEMPEHGQGHCAAIYNAALLLELAGPYSLSLRQLELAWRWARLWAPLVGIDALAAGDGAPRFVVDLLRDGGLQPHDATADGPTLRRLDTSRLTLRLRQAHQGLKARLSPVDAGLGEGCSASQCVHLLALLFRPWSQTPALRRFRRHPGKGRLRLCVGWEALHYFVAGREFVQPDNVRVYSRQEFDSLFIFRHQVDPSQPLAVASARLAFAADTWSVANESAAGYRLRRDGAGQRLQQGQLVGVAGEEAEQFMLGQVNWVMQERDGAEAGGLVAGISLLAGRPQAVAVRHHGADHSPSEPYVRAFLLPPVPSLEQGASLILPLGWYGARRQVEIHSDGTWLVQLEELLQGGADFERVSFSVCG</sequence>
<evidence type="ECO:0000313" key="1">
    <source>
        <dbReference type="EMBL" id="RZT76381.1"/>
    </source>
</evidence>
<evidence type="ECO:0008006" key="3">
    <source>
        <dbReference type="Google" id="ProtNLM"/>
    </source>
</evidence>
<name>A0ABY0IQJ5_9RHOO</name>
<dbReference type="EMBL" id="SHKM01000002">
    <property type="protein sequence ID" value="RZT76381.1"/>
    <property type="molecule type" value="Genomic_DNA"/>
</dbReference>
<protein>
    <recommendedName>
        <fullName evidence="3">Heparinase II/III-like protein</fullName>
    </recommendedName>
</protein>
<accession>A0ABY0IQJ5</accession>